<comment type="similarity">
    <text evidence="3 8">Belongs to the inositol monophosphatase superfamily.</text>
</comment>
<dbReference type="InterPro" id="IPR033942">
    <property type="entry name" value="IMPase"/>
</dbReference>
<feature type="binding site" evidence="7">
    <location>
        <position position="91"/>
    </location>
    <ligand>
        <name>Mg(2+)</name>
        <dbReference type="ChEBI" id="CHEBI:18420"/>
        <label>1</label>
        <note>catalytic</note>
    </ligand>
</feature>
<comment type="caution">
    <text evidence="9">The sequence shown here is derived from an EMBL/GenBank/DDBJ whole genome shotgun (WGS) entry which is preliminary data.</text>
</comment>
<dbReference type="InterPro" id="IPR000760">
    <property type="entry name" value="Inositol_monophosphatase-like"/>
</dbReference>
<protein>
    <recommendedName>
        <fullName evidence="8">Inositol-1-monophosphatase</fullName>
        <ecNumber evidence="8">3.1.3.25</ecNumber>
    </recommendedName>
</protein>
<evidence type="ECO:0000256" key="3">
    <source>
        <dbReference type="ARBA" id="ARBA00009759"/>
    </source>
</evidence>
<dbReference type="Proteomes" id="UP000215771">
    <property type="component" value="Unassembled WGS sequence"/>
</dbReference>
<feature type="binding site" evidence="7">
    <location>
        <position position="238"/>
    </location>
    <ligand>
        <name>Mg(2+)</name>
        <dbReference type="ChEBI" id="CHEBI:18420"/>
        <label>1</label>
        <note>catalytic</note>
    </ligand>
</feature>
<dbReference type="SUPFAM" id="SSF56655">
    <property type="entry name" value="Carbohydrate phosphatase"/>
    <property type="match status" value="1"/>
</dbReference>
<feature type="binding site" evidence="7">
    <location>
        <position position="107"/>
    </location>
    <ligand>
        <name>Mg(2+)</name>
        <dbReference type="ChEBI" id="CHEBI:18420"/>
        <label>1</label>
        <note>catalytic</note>
    </ligand>
</feature>
<dbReference type="EMBL" id="NQMQ01000032">
    <property type="protein sequence ID" value="PAJ68187.1"/>
    <property type="molecule type" value="Genomic_DNA"/>
</dbReference>
<evidence type="ECO:0000256" key="2">
    <source>
        <dbReference type="ARBA" id="ARBA00001946"/>
    </source>
</evidence>
<dbReference type="InterPro" id="IPR020583">
    <property type="entry name" value="Inositol_monoP_metal-BS"/>
</dbReference>
<dbReference type="PRINTS" id="PR00377">
    <property type="entry name" value="IMPHPHTASES"/>
</dbReference>
<dbReference type="GO" id="GO:0046854">
    <property type="term" value="P:phosphatidylinositol phosphate biosynthetic process"/>
    <property type="evidence" value="ECO:0007669"/>
    <property type="project" value="InterPro"/>
</dbReference>
<evidence type="ECO:0000313" key="9">
    <source>
        <dbReference type="EMBL" id="PAJ68187.1"/>
    </source>
</evidence>
<dbReference type="Gene3D" id="3.40.190.80">
    <property type="match status" value="1"/>
</dbReference>
<organism evidence="9 10">
    <name type="scientific">Corynebacterium hadale</name>
    <dbReference type="NCBI Taxonomy" id="2026255"/>
    <lineage>
        <taxon>Bacteria</taxon>
        <taxon>Bacillati</taxon>
        <taxon>Actinomycetota</taxon>
        <taxon>Actinomycetes</taxon>
        <taxon>Mycobacteriales</taxon>
        <taxon>Corynebacteriaceae</taxon>
        <taxon>Corynebacterium</taxon>
    </lineage>
</organism>
<keyword evidence="4 7" id="KW-0479">Metal-binding</keyword>
<comment type="catalytic activity">
    <reaction evidence="1 8">
        <text>a myo-inositol phosphate + H2O = myo-inositol + phosphate</text>
        <dbReference type="Rhea" id="RHEA:24056"/>
        <dbReference type="ChEBI" id="CHEBI:15377"/>
        <dbReference type="ChEBI" id="CHEBI:17268"/>
        <dbReference type="ChEBI" id="CHEBI:43474"/>
        <dbReference type="ChEBI" id="CHEBI:84139"/>
        <dbReference type="EC" id="3.1.3.25"/>
    </reaction>
</comment>
<dbReference type="PROSITE" id="PS00629">
    <property type="entry name" value="IMP_1"/>
    <property type="match status" value="1"/>
</dbReference>
<keyword evidence="6 7" id="KW-0460">Magnesium</keyword>
<dbReference type="AlphaFoldDB" id="A0A269PA86"/>
<evidence type="ECO:0000256" key="4">
    <source>
        <dbReference type="ARBA" id="ARBA00022723"/>
    </source>
</evidence>
<dbReference type="CDD" id="cd01639">
    <property type="entry name" value="IMPase"/>
    <property type="match status" value="1"/>
</dbReference>
<dbReference type="GO" id="GO:0006020">
    <property type="term" value="P:inositol metabolic process"/>
    <property type="evidence" value="ECO:0007669"/>
    <property type="project" value="TreeGrafter"/>
</dbReference>
<dbReference type="PANTHER" id="PTHR20854">
    <property type="entry name" value="INOSITOL MONOPHOSPHATASE"/>
    <property type="match status" value="1"/>
</dbReference>
<reference evidence="9 10" key="1">
    <citation type="submission" date="2017-08" db="EMBL/GenBank/DDBJ databases">
        <authorList>
            <person name="de Groot N.N."/>
        </authorList>
    </citation>
    <scope>NUCLEOTIDE SEQUENCE [LARGE SCALE GENOMIC DNA]</scope>
    <source>
        <strain evidence="9 10">NBT06-6</strain>
    </source>
</reference>
<evidence type="ECO:0000256" key="7">
    <source>
        <dbReference type="PIRSR" id="PIRSR600760-2"/>
    </source>
</evidence>
<comment type="cofactor">
    <cofactor evidence="2 7 8">
        <name>Mg(2+)</name>
        <dbReference type="ChEBI" id="CHEBI:18420"/>
    </cofactor>
</comment>
<evidence type="ECO:0000256" key="1">
    <source>
        <dbReference type="ARBA" id="ARBA00001033"/>
    </source>
</evidence>
<accession>A0A269PA86</accession>
<dbReference type="GO" id="GO:0046872">
    <property type="term" value="F:metal ion binding"/>
    <property type="evidence" value="ECO:0007669"/>
    <property type="project" value="UniProtKB-KW"/>
</dbReference>
<dbReference type="PROSITE" id="PS00630">
    <property type="entry name" value="IMP_2"/>
    <property type="match status" value="1"/>
</dbReference>
<dbReference type="GO" id="GO:0007165">
    <property type="term" value="P:signal transduction"/>
    <property type="evidence" value="ECO:0007669"/>
    <property type="project" value="TreeGrafter"/>
</dbReference>
<evidence type="ECO:0000256" key="8">
    <source>
        <dbReference type="RuleBase" id="RU364068"/>
    </source>
</evidence>
<name>A0A269PA86_9CORY</name>
<dbReference type="InterPro" id="IPR020550">
    <property type="entry name" value="Inositol_monophosphatase_CS"/>
</dbReference>
<gene>
    <name evidence="9" type="ORF">CIG21_11470</name>
</gene>
<sequence length="296" mass="30963">MGTMSTQTSLNGTANTPTPAELRDLCVELVQDAAGFVAKQRDFLTRHGSVEMVAQTKTSEVDPVTAVDKGCEERVVGKLSQLRPGDGVIGEEGASKPSETGVEWVIDPIDGTVNFIYGLPAYAVSVGVAVHGELVAGAVADVARGITYFAARGHGAFVLSDATAHPLHTSRASRPATALVETGFSYDSGWRGQQAQILTTLLPQVRDIRRMGSAALDLCRVAEGSADAYYEHGTHPWDYAAGAVIAAEAGAVVHHPGLRDRGGDGALMYACAPGLAESFPRLLEEAGAMRDLGSDS</sequence>
<dbReference type="EC" id="3.1.3.25" evidence="8"/>
<dbReference type="Pfam" id="PF00459">
    <property type="entry name" value="Inositol_P"/>
    <property type="match status" value="1"/>
</dbReference>
<dbReference type="PANTHER" id="PTHR20854:SF4">
    <property type="entry name" value="INOSITOL-1-MONOPHOSPHATASE-RELATED"/>
    <property type="match status" value="1"/>
</dbReference>
<evidence type="ECO:0000256" key="5">
    <source>
        <dbReference type="ARBA" id="ARBA00022801"/>
    </source>
</evidence>
<evidence type="ECO:0000313" key="10">
    <source>
        <dbReference type="Proteomes" id="UP000215771"/>
    </source>
</evidence>
<proteinExistence type="inferred from homology"/>
<feature type="binding site" evidence="7">
    <location>
        <position position="109"/>
    </location>
    <ligand>
        <name>Mg(2+)</name>
        <dbReference type="ChEBI" id="CHEBI:18420"/>
        <label>1</label>
        <note>catalytic</note>
    </ligand>
</feature>
<keyword evidence="5 8" id="KW-0378">Hydrolase</keyword>
<dbReference type="GO" id="GO:0008934">
    <property type="term" value="F:inositol monophosphate 1-phosphatase activity"/>
    <property type="evidence" value="ECO:0007669"/>
    <property type="project" value="InterPro"/>
</dbReference>
<evidence type="ECO:0000256" key="6">
    <source>
        <dbReference type="ARBA" id="ARBA00022842"/>
    </source>
</evidence>
<feature type="binding site" evidence="7">
    <location>
        <position position="110"/>
    </location>
    <ligand>
        <name>Mg(2+)</name>
        <dbReference type="ChEBI" id="CHEBI:18420"/>
        <label>1</label>
        <note>catalytic</note>
    </ligand>
</feature>
<dbReference type="Gene3D" id="3.30.540.10">
    <property type="entry name" value="Fructose-1,6-Bisphosphatase, subunit A, domain 1"/>
    <property type="match status" value="1"/>
</dbReference>